<keyword evidence="2" id="KW-1185">Reference proteome</keyword>
<sequence>MARFGFRTLSGGMGPVSYSNIYVAFIPGGNCDDSRRLYRFGQAFGYATTVALGYSMSAVEGGFPLPAQDTARRSLPLNWAGKRLRLEVAGSHYPLYTTDTKVKFQLTEYDAARREHVLYEDTFMIPCRGTNVGGINVEGHLHQMDIGSWWRGGGERVYNSIMYPSLSGRPSASVCEG</sequence>
<dbReference type="AlphaFoldDB" id="A0A7Z0KZE4"/>
<proteinExistence type="predicted"/>
<reference evidence="1 2" key="1">
    <citation type="journal article" date="2000" name="Arch. Microbiol.">
        <title>Rhodobaca bogoriensis gen. nov. and sp. nov., an alkaliphilic purple nonsulfur bacterium from African Rift Valley soda lakes.</title>
        <authorList>
            <person name="Milford A.D."/>
            <person name="Achenbach L.A."/>
            <person name="Jung D.O."/>
            <person name="Madigan M.T."/>
        </authorList>
    </citation>
    <scope>NUCLEOTIDE SEQUENCE [LARGE SCALE GENOMIC DNA]</scope>
    <source>
        <strain evidence="1 2">2376</strain>
    </source>
</reference>
<dbReference type="Proteomes" id="UP000529417">
    <property type="component" value="Unassembled WGS sequence"/>
</dbReference>
<accession>A0A7Z0KZE4</accession>
<comment type="caution">
    <text evidence="1">The sequence shown here is derived from an EMBL/GenBank/DDBJ whole genome shotgun (WGS) entry which is preliminary data.</text>
</comment>
<organism evidence="1 2">
    <name type="scientific">Rhabdonatronobacter sediminivivens</name>
    <dbReference type="NCBI Taxonomy" id="2743469"/>
    <lineage>
        <taxon>Bacteria</taxon>
        <taxon>Pseudomonadati</taxon>
        <taxon>Pseudomonadota</taxon>
        <taxon>Alphaproteobacteria</taxon>
        <taxon>Rhodobacterales</taxon>
        <taxon>Paracoccaceae</taxon>
        <taxon>Rhabdonatronobacter</taxon>
    </lineage>
</organism>
<evidence type="ECO:0000313" key="2">
    <source>
        <dbReference type="Proteomes" id="UP000529417"/>
    </source>
</evidence>
<gene>
    <name evidence="1" type="ORF">HUK65_14165</name>
</gene>
<protein>
    <submittedName>
        <fullName evidence="1">Uncharacterized protein</fullName>
    </submittedName>
</protein>
<evidence type="ECO:0000313" key="1">
    <source>
        <dbReference type="EMBL" id="NYS26135.1"/>
    </source>
</evidence>
<dbReference type="RefSeq" id="WP_179906931.1">
    <property type="nucleotide sequence ID" value="NZ_JACBXS010000033.1"/>
</dbReference>
<dbReference type="EMBL" id="JACBXS010000033">
    <property type="protein sequence ID" value="NYS26135.1"/>
    <property type="molecule type" value="Genomic_DNA"/>
</dbReference>
<name>A0A7Z0KZE4_9RHOB</name>